<accession>X1VRV3</accession>
<evidence type="ECO:0000313" key="1">
    <source>
        <dbReference type="EMBL" id="GAJ19776.1"/>
    </source>
</evidence>
<organism evidence="1">
    <name type="scientific">marine sediment metagenome</name>
    <dbReference type="NCBI Taxonomy" id="412755"/>
    <lineage>
        <taxon>unclassified sequences</taxon>
        <taxon>metagenomes</taxon>
        <taxon>ecological metagenomes</taxon>
    </lineage>
</organism>
<proteinExistence type="predicted"/>
<gene>
    <name evidence="1" type="ORF">S12H4_59979</name>
</gene>
<sequence length="48" mass="5351">MPDGASNWYDCPSCNSENKFYEEWITLSELKALLEPGVKKDGVPDASD</sequence>
<protein>
    <submittedName>
        <fullName evidence="1">Uncharacterized protein</fullName>
    </submittedName>
</protein>
<comment type="caution">
    <text evidence="1">The sequence shown here is derived from an EMBL/GenBank/DDBJ whole genome shotgun (WGS) entry which is preliminary data.</text>
</comment>
<dbReference type="AlphaFoldDB" id="X1VRV3"/>
<dbReference type="EMBL" id="BARW01039352">
    <property type="protein sequence ID" value="GAJ19776.1"/>
    <property type="molecule type" value="Genomic_DNA"/>
</dbReference>
<reference evidence="1" key="1">
    <citation type="journal article" date="2014" name="Front. Microbiol.">
        <title>High frequency of phylogenetically diverse reductive dehalogenase-homologous genes in deep subseafloor sedimentary metagenomes.</title>
        <authorList>
            <person name="Kawai M."/>
            <person name="Futagami T."/>
            <person name="Toyoda A."/>
            <person name="Takaki Y."/>
            <person name="Nishi S."/>
            <person name="Hori S."/>
            <person name="Arai W."/>
            <person name="Tsubouchi T."/>
            <person name="Morono Y."/>
            <person name="Uchiyama I."/>
            <person name="Ito T."/>
            <person name="Fujiyama A."/>
            <person name="Inagaki F."/>
            <person name="Takami H."/>
        </authorList>
    </citation>
    <scope>NUCLEOTIDE SEQUENCE</scope>
    <source>
        <strain evidence="1">Expedition CK06-06</strain>
    </source>
</reference>
<name>X1VRV3_9ZZZZ</name>